<evidence type="ECO:0000313" key="8">
    <source>
        <dbReference type="Proteomes" id="UP000252770"/>
    </source>
</evidence>
<feature type="domain" description="Rhodanese" evidence="6">
    <location>
        <begin position="67"/>
        <end position="90"/>
    </location>
</feature>
<dbReference type="SUPFAM" id="SSF46785">
    <property type="entry name" value="Winged helix' DNA-binding domain"/>
    <property type="match status" value="2"/>
</dbReference>
<evidence type="ECO:0000256" key="2">
    <source>
        <dbReference type="ARBA" id="ARBA00022618"/>
    </source>
</evidence>
<evidence type="ECO:0000256" key="3">
    <source>
        <dbReference type="ARBA" id="ARBA00022829"/>
    </source>
</evidence>
<feature type="region of interest" description="Disordered" evidence="5">
    <location>
        <begin position="201"/>
        <end position="247"/>
    </location>
</feature>
<proteinExistence type="predicted"/>
<keyword evidence="1" id="KW-0963">Cytoplasm</keyword>
<name>A0A367Z038_9ACTN</name>
<keyword evidence="8" id="KW-1185">Reference proteome</keyword>
<keyword evidence="4" id="KW-0131">Cell cycle</keyword>
<dbReference type="Gene3D" id="1.10.10.10">
    <property type="entry name" value="Winged helix-like DNA-binding domain superfamily/Winged helix DNA-binding domain"/>
    <property type="match status" value="2"/>
</dbReference>
<organism evidence="7 8">
    <name type="scientific">Desertihabitans brevis</name>
    <dbReference type="NCBI Taxonomy" id="2268447"/>
    <lineage>
        <taxon>Bacteria</taxon>
        <taxon>Bacillati</taxon>
        <taxon>Actinomycetota</taxon>
        <taxon>Actinomycetes</taxon>
        <taxon>Propionibacteriales</taxon>
        <taxon>Propionibacteriaceae</taxon>
        <taxon>Desertihabitans</taxon>
    </lineage>
</organism>
<dbReference type="PANTHER" id="PTHR34298">
    <property type="entry name" value="SEGREGATION AND CONDENSATION PROTEIN B"/>
    <property type="match status" value="1"/>
</dbReference>
<dbReference type="PANTHER" id="PTHR34298:SF2">
    <property type="entry name" value="SEGREGATION AND CONDENSATION PROTEIN B"/>
    <property type="match status" value="1"/>
</dbReference>
<feature type="compositionally biased region" description="Acidic residues" evidence="5">
    <location>
        <begin position="211"/>
        <end position="226"/>
    </location>
</feature>
<reference evidence="7 8" key="1">
    <citation type="submission" date="2018-07" db="EMBL/GenBank/DDBJ databases">
        <title>Desertimonas flava gen. nov. sp. nov.</title>
        <authorList>
            <person name="Liu S."/>
        </authorList>
    </citation>
    <scope>NUCLEOTIDE SEQUENCE [LARGE SCALE GENOMIC DNA]</scope>
    <source>
        <strain evidence="7 8">16Sb5-5</strain>
    </source>
</reference>
<dbReference type="EMBL" id="QOUI01000001">
    <property type="protein sequence ID" value="RCK71448.1"/>
    <property type="molecule type" value="Genomic_DNA"/>
</dbReference>
<keyword evidence="2" id="KW-0132">Cell division</keyword>
<dbReference type="AlphaFoldDB" id="A0A367Z038"/>
<dbReference type="Proteomes" id="UP000252770">
    <property type="component" value="Unassembled WGS sequence"/>
</dbReference>
<sequence>MSEHPAAEGQTVHPDLVGELSGPVEALLLMADEPMSTLTLAQALQAPVEAVEQTCRELRDFYDRTGRGFELRHLAGGWRYWTREEHAEVISRAVLEGQQSRLSQAALETLAVVAYLQPISRARISAVRGVNVDGVVRTLLAREMIEEAGQDPVTGAVVFRTTDTFCERIGLESLDQLPDLAPHLPDASTLEAELGQLAAVPPAGTTTDADQLPDEPLADETLDDEMGAPRRGDPPAPAGGTEEGARP</sequence>
<dbReference type="Pfam" id="PF04079">
    <property type="entry name" value="SMC_ScpB"/>
    <property type="match status" value="1"/>
</dbReference>
<evidence type="ECO:0000256" key="5">
    <source>
        <dbReference type="SAM" id="MobiDB-lite"/>
    </source>
</evidence>
<dbReference type="InterPro" id="IPR005234">
    <property type="entry name" value="ScpB_csome_segregation"/>
</dbReference>
<dbReference type="GO" id="GO:0051304">
    <property type="term" value="P:chromosome separation"/>
    <property type="evidence" value="ECO:0007669"/>
    <property type="project" value="InterPro"/>
</dbReference>
<evidence type="ECO:0000256" key="4">
    <source>
        <dbReference type="ARBA" id="ARBA00023306"/>
    </source>
</evidence>
<dbReference type="InterPro" id="IPR036388">
    <property type="entry name" value="WH-like_DNA-bd_sf"/>
</dbReference>
<gene>
    <name evidence="7" type="primary">scpB</name>
    <name evidence="7" type="ORF">DT076_03290</name>
</gene>
<evidence type="ECO:0000256" key="1">
    <source>
        <dbReference type="ARBA" id="ARBA00022490"/>
    </source>
</evidence>
<dbReference type="InterPro" id="IPR001763">
    <property type="entry name" value="Rhodanese-like_dom"/>
</dbReference>
<protein>
    <submittedName>
        <fullName evidence="7">SMC-Scp complex subunit ScpB</fullName>
    </submittedName>
</protein>
<evidence type="ECO:0000313" key="7">
    <source>
        <dbReference type="EMBL" id="RCK71448.1"/>
    </source>
</evidence>
<keyword evidence="3" id="KW-0159">Chromosome partition</keyword>
<comment type="caution">
    <text evidence="7">The sequence shown here is derived from an EMBL/GenBank/DDBJ whole genome shotgun (WGS) entry which is preliminary data.</text>
</comment>
<dbReference type="NCBIfam" id="TIGR00281">
    <property type="entry name" value="SMC-Scp complex subunit ScpB"/>
    <property type="match status" value="1"/>
</dbReference>
<dbReference type="GO" id="GO:0051301">
    <property type="term" value="P:cell division"/>
    <property type="evidence" value="ECO:0007669"/>
    <property type="project" value="UniProtKB-KW"/>
</dbReference>
<dbReference type="PROSITE" id="PS50206">
    <property type="entry name" value="RHODANESE_3"/>
    <property type="match status" value="1"/>
</dbReference>
<dbReference type="RefSeq" id="WP_114125149.1">
    <property type="nucleotide sequence ID" value="NZ_QOUI01000001.1"/>
</dbReference>
<dbReference type="InterPro" id="IPR036390">
    <property type="entry name" value="WH_DNA-bd_sf"/>
</dbReference>
<accession>A0A367Z038</accession>
<evidence type="ECO:0000259" key="6">
    <source>
        <dbReference type="PROSITE" id="PS50206"/>
    </source>
</evidence>